<dbReference type="AlphaFoldDB" id="A0A2B4RX00"/>
<accession>A0A2B4RX00</accession>
<proteinExistence type="predicted"/>
<evidence type="ECO:0000313" key="1">
    <source>
        <dbReference type="EMBL" id="PFX21339.1"/>
    </source>
</evidence>
<name>A0A2B4RX00_STYPI</name>
<comment type="caution">
    <text evidence="1">The sequence shown here is derived from an EMBL/GenBank/DDBJ whole genome shotgun (WGS) entry which is preliminary data.</text>
</comment>
<evidence type="ECO:0000313" key="2">
    <source>
        <dbReference type="Proteomes" id="UP000225706"/>
    </source>
</evidence>
<protein>
    <submittedName>
        <fullName evidence="1">Uncharacterized protein</fullName>
    </submittedName>
</protein>
<organism evidence="1 2">
    <name type="scientific">Stylophora pistillata</name>
    <name type="common">Smooth cauliflower coral</name>
    <dbReference type="NCBI Taxonomy" id="50429"/>
    <lineage>
        <taxon>Eukaryota</taxon>
        <taxon>Metazoa</taxon>
        <taxon>Cnidaria</taxon>
        <taxon>Anthozoa</taxon>
        <taxon>Hexacorallia</taxon>
        <taxon>Scleractinia</taxon>
        <taxon>Astrocoeniina</taxon>
        <taxon>Pocilloporidae</taxon>
        <taxon>Stylophora</taxon>
    </lineage>
</organism>
<sequence>MKLKTHLCEDDSAQLRNNAQGLIKQEQKTCRSQLFAQGQEMIVKTKSIETERPLELVTIVQRPKESFLST</sequence>
<gene>
    <name evidence="1" type="ORF">AWC38_SpisGene14187</name>
</gene>
<keyword evidence="2" id="KW-1185">Reference proteome</keyword>
<reference evidence="2" key="1">
    <citation type="journal article" date="2017" name="bioRxiv">
        <title>Comparative analysis of the genomes of Stylophora pistillata and Acropora digitifera provides evidence for extensive differences between species of corals.</title>
        <authorList>
            <person name="Voolstra C.R."/>
            <person name="Li Y."/>
            <person name="Liew Y.J."/>
            <person name="Baumgarten S."/>
            <person name="Zoccola D."/>
            <person name="Flot J.-F."/>
            <person name="Tambutte S."/>
            <person name="Allemand D."/>
            <person name="Aranda M."/>
        </authorList>
    </citation>
    <scope>NUCLEOTIDE SEQUENCE [LARGE SCALE GENOMIC DNA]</scope>
</reference>
<dbReference type="EMBL" id="LSMT01000281">
    <property type="protein sequence ID" value="PFX21339.1"/>
    <property type="molecule type" value="Genomic_DNA"/>
</dbReference>
<dbReference type="Proteomes" id="UP000225706">
    <property type="component" value="Unassembled WGS sequence"/>
</dbReference>